<dbReference type="Proteomes" id="UP000239007">
    <property type="component" value="Unassembled WGS sequence"/>
</dbReference>
<evidence type="ECO:0000256" key="9">
    <source>
        <dbReference type="PIRSR" id="PIRSR600101-1"/>
    </source>
</evidence>
<dbReference type="InterPro" id="IPR000101">
    <property type="entry name" value="GGT_peptidase"/>
</dbReference>
<dbReference type="Gene3D" id="3.60.20.40">
    <property type="match status" value="1"/>
</dbReference>
<dbReference type="AlphaFoldDB" id="A0A2S7UY87"/>
<evidence type="ECO:0000256" key="10">
    <source>
        <dbReference type="PIRSR" id="PIRSR600101-2"/>
    </source>
</evidence>
<dbReference type="InterPro" id="IPR043138">
    <property type="entry name" value="GGT_lsub"/>
</dbReference>
<dbReference type="PANTHER" id="PTHR43199">
    <property type="entry name" value="GLUTATHIONE HYDROLASE"/>
    <property type="match status" value="1"/>
</dbReference>
<comment type="caution">
    <text evidence="13">The sequence shown here is derived from an EMBL/GenBank/DDBJ whole genome shotgun (WGS) entry which is preliminary data.</text>
</comment>
<dbReference type="InterPro" id="IPR029055">
    <property type="entry name" value="Ntn_hydrolases_N"/>
</dbReference>
<feature type="binding site" evidence="10">
    <location>
        <position position="108"/>
    </location>
    <ligand>
        <name>L-glutamate</name>
        <dbReference type="ChEBI" id="CHEBI:29985"/>
    </ligand>
</feature>
<dbReference type="GO" id="GO:0006751">
    <property type="term" value="P:glutathione catabolic process"/>
    <property type="evidence" value="ECO:0007669"/>
    <property type="project" value="UniProtKB-UniRule"/>
</dbReference>
<accession>A0A2S7UY87</accession>
<comment type="catalytic activity">
    <reaction evidence="8 11">
        <text>an N-terminal (5-L-glutamyl)-[peptide] + an alpha-amino acid = 5-L-glutamyl amino acid + an N-terminal L-alpha-aminoacyl-[peptide]</text>
        <dbReference type="Rhea" id="RHEA:23904"/>
        <dbReference type="Rhea" id="RHEA-COMP:9780"/>
        <dbReference type="Rhea" id="RHEA-COMP:9795"/>
        <dbReference type="ChEBI" id="CHEBI:77644"/>
        <dbReference type="ChEBI" id="CHEBI:78597"/>
        <dbReference type="ChEBI" id="CHEBI:78599"/>
        <dbReference type="ChEBI" id="CHEBI:78608"/>
        <dbReference type="EC" id="2.3.2.2"/>
    </reaction>
</comment>
<dbReference type="Pfam" id="PF01019">
    <property type="entry name" value="G_glu_transpept"/>
    <property type="match status" value="1"/>
</dbReference>
<keyword evidence="4 11" id="KW-0808">Transferase</keyword>
<evidence type="ECO:0000256" key="4">
    <source>
        <dbReference type="ARBA" id="ARBA00022679"/>
    </source>
</evidence>
<evidence type="ECO:0000256" key="6">
    <source>
        <dbReference type="ARBA" id="ARBA00023145"/>
    </source>
</evidence>
<feature type="binding site" evidence="10">
    <location>
        <position position="485"/>
    </location>
    <ligand>
        <name>L-glutamate</name>
        <dbReference type="ChEBI" id="CHEBI:29985"/>
    </ligand>
</feature>
<dbReference type="PRINTS" id="PR01210">
    <property type="entry name" value="GGTRANSPTASE"/>
</dbReference>
<feature type="chain" id="PRO_5015405085" description="Glutathione hydrolase proenzyme" evidence="12">
    <location>
        <begin position="18"/>
        <end position="578"/>
    </location>
</feature>
<keyword evidence="11" id="KW-0317">Glutathione biosynthesis</keyword>
<evidence type="ECO:0000313" key="13">
    <source>
        <dbReference type="EMBL" id="PQJ54220.1"/>
    </source>
</evidence>
<dbReference type="Gene3D" id="1.10.246.130">
    <property type="match status" value="1"/>
</dbReference>
<reference evidence="13 14" key="1">
    <citation type="submission" date="2016-12" db="EMBL/GenBank/DDBJ databases">
        <title>Diversity of luminous bacteria.</title>
        <authorList>
            <person name="Yoshizawa S."/>
            <person name="Kogure K."/>
        </authorList>
    </citation>
    <scope>NUCLEOTIDE SEQUENCE [LARGE SCALE GENOMIC DNA]</scope>
    <source>
        <strain evidence="13 14">SA4-48</strain>
    </source>
</reference>
<keyword evidence="14" id="KW-1185">Reference proteome</keyword>
<comment type="similarity">
    <text evidence="3 11">Belongs to the gamma-glutamyltransferase family.</text>
</comment>
<feature type="binding site" evidence="10">
    <location>
        <position position="439"/>
    </location>
    <ligand>
        <name>L-glutamate</name>
        <dbReference type="ChEBI" id="CHEBI:29985"/>
    </ligand>
</feature>
<comment type="subunit">
    <text evidence="11">This enzyme consists of two polypeptide chains, which are synthesized in precursor form from a single polypeptide.</text>
</comment>
<dbReference type="GO" id="GO:0103068">
    <property type="term" value="F:leukotriene C4 gamma-glutamyl transferase activity"/>
    <property type="evidence" value="ECO:0007669"/>
    <property type="project" value="UniProtKB-EC"/>
</dbReference>
<dbReference type="EC" id="2.3.2.2" evidence="11"/>
<comment type="catalytic activity">
    <reaction evidence="1 11">
        <text>an S-substituted glutathione + H2O = an S-substituted L-cysteinylglycine + L-glutamate</text>
        <dbReference type="Rhea" id="RHEA:59468"/>
        <dbReference type="ChEBI" id="CHEBI:15377"/>
        <dbReference type="ChEBI" id="CHEBI:29985"/>
        <dbReference type="ChEBI" id="CHEBI:90779"/>
        <dbReference type="ChEBI" id="CHEBI:143103"/>
        <dbReference type="EC" id="3.4.19.13"/>
    </reaction>
</comment>
<evidence type="ECO:0000256" key="8">
    <source>
        <dbReference type="ARBA" id="ARBA00047417"/>
    </source>
</evidence>
<dbReference type="EC" id="3.4.19.13" evidence="11"/>
<keyword evidence="6 11" id="KW-0865">Zymogen</keyword>
<feature type="active site" description="Nucleophile" evidence="9">
    <location>
        <position position="399"/>
    </location>
</feature>
<sequence length="578" mass="61916">MRVFSLILVLFATPVFSNEPSRATPEAFTGLNYTKASYSDKAMVSAANPHAVNAGVQMLKQGGSAVDAAIAVQLVLNLVEPQSSGIGGGAFLMWYDGKSKQVKSYDGRETAPADATPELFLDDNGKPVSWIDAVVGGRSVGTPGVLKMLWQLHQEQGKLPWKVLFQPAIELADQGFLVSPRLAKLVAIVSNPGMKKLQTINDYFYPNGQAIQEGQLLVNKPYANTLKRIANKGVEEFYQGETAKHIVAAVQTASIAPGKLSLSDLKNYTSKERPAVCTDYKAATGNYEICSMGPPSSGGLTVLQMLKLLEPFDLPSHPIDSAETVHLYTQAAKLAFADRNKYLADSDFIAVPVDGFLNKDYLASRRLLISSKKDLGTAQAGTIGTQELASNTSIAQPNTSHMSIVDSFGNALSMTTTIEMAFGSTVMVDGFILNNQLTDFSLDPVKDGKLVANRVESGKRPRSSMSPVIVLKDGEVFAVLGSPGGSRIINYVAYALIGLLDYGLDMQAAANLPRVSNRNGATSLEINTPLDKIKADLEQLGHTVNMIQMTSGVHGILKTNKGWQGAADPRREGTSVGL</sequence>
<dbReference type="InterPro" id="IPR051792">
    <property type="entry name" value="GGT_bact"/>
</dbReference>
<keyword evidence="5 11" id="KW-0378">Hydrolase</keyword>
<dbReference type="EMBL" id="MSCH01000003">
    <property type="protein sequence ID" value="PQJ54220.1"/>
    <property type="molecule type" value="Genomic_DNA"/>
</dbReference>
<name>A0A2S7UY87_9GAMM</name>
<organism evidence="13 14">
    <name type="scientific">Psychrosphaera saromensis</name>
    <dbReference type="NCBI Taxonomy" id="716813"/>
    <lineage>
        <taxon>Bacteria</taxon>
        <taxon>Pseudomonadati</taxon>
        <taxon>Pseudomonadota</taxon>
        <taxon>Gammaproteobacteria</taxon>
        <taxon>Alteromonadales</taxon>
        <taxon>Pseudoalteromonadaceae</taxon>
        <taxon>Psychrosphaera</taxon>
    </lineage>
</organism>
<dbReference type="RefSeq" id="WP_105052733.1">
    <property type="nucleotide sequence ID" value="NZ_BMYG01000006.1"/>
</dbReference>
<evidence type="ECO:0000256" key="2">
    <source>
        <dbReference type="ARBA" id="ARBA00001089"/>
    </source>
</evidence>
<dbReference type="PANTHER" id="PTHR43199:SF1">
    <property type="entry name" value="GLUTATHIONE HYDROLASE PROENZYME"/>
    <property type="match status" value="1"/>
</dbReference>
<comment type="PTM">
    <text evidence="11">Cleaved by autocatalysis into a large and a small subunit.</text>
</comment>
<dbReference type="GO" id="GO:0006750">
    <property type="term" value="P:glutathione biosynthetic process"/>
    <property type="evidence" value="ECO:0007669"/>
    <property type="project" value="UniProtKB-KW"/>
</dbReference>
<gene>
    <name evidence="13" type="ORF">BTO11_11525</name>
</gene>
<evidence type="ECO:0000256" key="5">
    <source>
        <dbReference type="ARBA" id="ARBA00022801"/>
    </source>
</evidence>
<evidence type="ECO:0000256" key="3">
    <source>
        <dbReference type="ARBA" id="ARBA00009381"/>
    </source>
</evidence>
<evidence type="ECO:0000256" key="7">
    <source>
        <dbReference type="ARBA" id="ARBA00023315"/>
    </source>
</evidence>
<keyword evidence="7 11" id="KW-0012">Acyltransferase</keyword>
<keyword evidence="12" id="KW-0732">Signal</keyword>
<dbReference type="InterPro" id="IPR043137">
    <property type="entry name" value="GGT_ssub_C"/>
</dbReference>
<dbReference type="SUPFAM" id="SSF56235">
    <property type="entry name" value="N-terminal nucleophile aminohydrolases (Ntn hydrolases)"/>
    <property type="match status" value="1"/>
</dbReference>
<comment type="catalytic activity">
    <reaction evidence="2 11">
        <text>glutathione + H2O = L-cysteinylglycine + L-glutamate</text>
        <dbReference type="Rhea" id="RHEA:28807"/>
        <dbReference type="ChEBI" id="CHEBI:15377"/>
        <dbReference type="ChEBI" id="CHEBI:29985"/>
        <dbReference type="ChEBI" id="CHEBI:57925"/>
        <dbReference type="ChEBI" id="CHEBI:61694"/>
        <dbReference type="EC" id="3.4.19.13"/>
    </reaction>
</comment>
<dbReference type="UniPathway" id="UPA00204"/>
<feature type="binding site" evidence="10">
    <location>
        <begin position="463"/>
        <end position="464"/>
    </location>
    <ligand>
        <name>L-glutamate</name>
        <dbReference type="ChEBI" id="CHEBI:29985"/>
    </ligand>
</feature>
<comment type="pathway">
    <text evidence="11">Sulfur metabolism; glutathione metabolism.</text>
</comment>
<dbReference type="OrthoDB" id="5297205at2"/>
<evidence type="ECO:0000256" key="11">
    <source>
        <dbReference type="RuleBase" id="RU368036"/>
    </source>
</evidence>
<dbReference type="NCBIfam" id="TIGR00066">
    <property type="entry name" value="g_glut_trans"/>
    <property type="match status" value="1"/>
</dbReference>
<proteinExistence type="inferred from homology"/>
<feature type="signal peptide" evidence="12">
    <location>
        <begin position="1"/>
        <end position="17"/>
    </location>
</feature>
<dbReference type="GO" id="GO:0036374">
    <property type="term" value="F:glutathione hydrolase activity"/>
    <property type="evidence" value="ECO:0007669"/>
    <property type="project" value="UniProtKB-UniRule"/>
</dbReference>
<evidence type="ECO:0000313" key="14">
    <source>
        <dbReference type="Proteomes" id="UP000239007"/>
    </source>
</evidence>
<evidence type="ECO:0000256" key="1">
    <source>
        <dbReference type="ARBA" id="ARBA00001049"/>
    </source>
</evidence>
<protein>
    <recommendedName>
        <fullName evidence="11">Glutathione hydrolase proenzyme</fullName>
        <ecNumber evidence="11">2.3.2.2</ecNumber>
        <ecNumber evidence="11">3.4.19.13</ecNumber>
    </recommendedName>
    <component>
        <recommendedName>
            <fullName evidence="11">Glutathione hydrolase large chain</fullName>
        </recommendedName>
    </component>
    <component>
        <recommendedName>
            <fullName evidence="11">Glutathione hydrolase small chain</fullName>
        </recommendedName>
    </component>
</protein>
<evidence type="ECO:0000256" key="12">
    <source>
        <dbReference type="SAM" id="SignalP"/>
    </source>
</evidence>